<dbReference type="SUPFAM" id="SSF46689">
    <property type="entry name" value="Homeodomain-like"/>
    <property type="match status" value="1"/>
</dbReference>
<gene>
    <name evidence="4" type="ORF">CKF54_05145</name>
</gene>
<dbReference type="InterPro" id="IPR050624">
    <property type="entry name" value="HTH-type_Tx_Regulator"/>
</dbReference>
<keyword evidence="1 2" id="KW-0238">DNA-binding</keyword>
<dbReference type="InterPro" id="IPR001647">
    <property type="entry name" value="HTH_TetR"/>
</dbReference>
<protein>
    <recommendedName>
        <fullName evidence="3">HTH tetR-type domain-containing protein</fullName>
    </recommendedName>
</protein>
<evidence type="ECO:0000313" key="5">
    <source>
        <dbReference type="Proteomes" id="UP000265691"/>
    </source>
</evidence>
<dbReference type="PANTHER" id="PTHR43479">
    <property type="entry name" value="ACREF/ENVCD OPERON REPRESSOR-RELATED"/>
    <property type="match status" value="1"/>
</dbReference>
<feature type="domain" description="HTH tetR-type" evidence="3">
    <location>
        <begin position="21"/>
        <end position="81"/>
    </location>
</feature>
<evidence type="ECO:0000256" key="2">
    <source>
        <dbReference type="PROSITE-ProRule" id="PRU00335"/>
    </source>
</evidence>
<dbReference type="PANTHER" id="PTHR43479:SF7">
    <property type="entry name" value="TETR-FAMILY TRANSCRIPTIONAL REGULATOR"/>
    <property type="match status" value="1"/>
</dbReference>
<organism evidence="4 5">
    <name type="scientific">Psittacicella hinzii</name>
    <dbReference type="NCBI Taxonomy" id="2028575"/>
    <lineage>
        <taxon>Bacteria</taxon>
        <taxon>Pseudomonadati</taxon>
        <taxon>Pseudomonadota</taxon>
        <taxon>Gammaproteobacteria</taxon>
        <taxon>Pasteurellales</taxon>
        <taxon>Psittacicellaceae</taxon>
        <taxon>Psittacicella</taxon>
    </lineage>
</organism>
<evidence type="ECO:0000313" key="4">
    <source>
        <dbReference type="EMBL" id="RIY32296.1"/>
    </source>
</evidence>
<keyword evidence="5" id="KW-1185">Reference proteome</keyword>
<dbReference type="InterPro" id="IPR009057">
    <property type="entry name" value="Homeodomain-like_sf"/>
</dbReference>
<proteinExistence type="predicted"/>
<dbReference type="GO" id="GO:0003677">
    <property type="term" value="F:DNA binding"/>
    <property type="evidence" value="ECO:0007669"/>
    <property type="project" value="UniProtKB-UniRule"/>
</dbReference>
<dbReference type="RefSeq" id="WP_119525292.1">
    <property type="nucleotide sequence ID" value="NZ_NRHC01000061.1"/>
</dbReference>
<evidence type="ECO:0000256" key="1">
    <source>
        <dbReference type="ARBA" id="ARBA00023125"/>
    </source>
</evidence>
<dbReference type="AlphaFoldDB" id="A0A3A1Y4V4"/>
<dbReference type="OrthoDB" id="9798857at2"/>
<name>A0A3A1Y4V4_9GAMM</name>
<sequence length="207" mass="24713">MFDKITKPLELKNQKVDLRVAKTHSNIRRALLELLDKMSYADIRVEDIISHSLINRATFYKYYTGKDDLVGKMIDAVKDRLYNYVQQREKYSNLNDFLFDQIPKLYEMRFEILMLWKINTPRHNLRQDMVNMVSMRFKELSIKAFPTKSAEDLDIQAHLFSHMAVNFIEYVFTKDTMDNIYRASDHLEQILKMMNFDYASISVKQTN</sequence>
<feature type="DNA-binding region" description="H-T-H motif" evidence="2">
    <location>
        <begin position="44"/>
        <end position="63"/>
    </location>
</feature>
<dbReference type="EMBL" id="NRHC01000061">
    <property type="protein sequence ID" value="RIY32296.1"/>
    <property type="molecule type" value="Genomic_DNA"/>
</dbReference>
<dbReference type="Gene3D" id="1.10.357.10">
    <property type="entry name" value="Tetracycline Repressor, domain 2"/>
    <property type="match status" value="1"/>
</dbReference>
<dbReference type="Proteomes" id="UP000265691">
    <property type="component" value="Unassembled WGS sequence"/>
</dbReference>
<accession>A0A3A1Y4V4</accession>
<dbReference type="PROSITE" id="PS50977">
    <property type="entry name" value="HTH_TETR_2"/>
    <property type="match status" value="1"/>
</dbReference>
<comment type="caution">
    <text evidence="4">The sequence shown here is derived from an EMBL/GenBank/DDBJ whole genome shotgun (WGS) entry which is preliminary data.</text>
</comment>
<evidence type="ECO:0000259" key="3">
    <source>
        <dbReference type="PROSITE" id="PS50977"/>
    </source>
</evidence>
<reference evidence="4 5" key="1">
    <citation type="submission" date="2017-08" db="EMBL/GenBank/DDBJ databases">
        <title>Reclassification of Bisgaard taxon 37 and 44.</title>
        <authorList>
            <person name="Christensen H."/>
        </authorList>
    </citation>
    <scope>NUCLEOTIDE SEQUENCE [LARGE SCALE GENOMIC DNA]</scope>
    <source>
        <strain evidence="4 5">B96_3</strain>
    </source>
</reference>